<dbReference type="Proteomes" id="UP000293142">
    <property type="component" value="Unassembled WGS sequence"/>
</dbReference>
<dbReference type="InterPro" id="IPR050490">
    <property type="entry name" value="Bact_solute-bd_prot1"/>
</dbReference>
<feature type="chain" id="PRO_5039056242" evidence="2">
    <location>
        <begin position="22"/>
        <end position="532"/>
    </location>
</feature>
<organism evidence="4 5">
    <name type="scientific">Paenibacillus thalictri</name>
    <dbReference type="NCBI Taxonomy" id="2527873"/>
    <lineage>
        <taxon>Bacteria</taxon>
        <taxon>Bacillati</taxon>
        <taxon>Bacillota</taxon>
        <taxon>Bacilli</taxon>
        <taxon>Bacillales</taxon>
        <taxon>Paenibacillaceae</taxon>
        <taxon>Paenibacillus</taxon>
    </lineage>
</organism>
<dbReference type="RefSeq" id="WP_131013184.1">
    <property type="nucleotide sequence ID" value="NZ_SIRE01000006.1"/>
</dbReference>
<evidence type="ECO:0000313" key="4">
    <source>
        <dbReference type="EMBL" id="TBL79938.1"/>
    </source>
</evidence>
<evidence type="ECO:0000256" key="1">
    <source>
        <dbReference type="SAM" id="MobiDB-lite"/>
    </source>
</evidence>
<evidence type="ECO:0000256" key="2">
    <source>
        <dbReference type="SAM" id="SignalP"/>
    </source>
</evidence>
<reference evidence="4 5" key="1">
    <citation type="submission" date="2019-02" db="EMBL/GenBank/DDBJ databases">
        <title>Paenibacillus sp. nov., isolated from surface-sterilized tissue of Thalictrum simplex L.</title>
        <authorList>
            <person name="Tuo L."/>
        </authorList>
    </citation>
    <scope>NUCLEOTIDE SEQUENCE [LARGE SCALE GENOMIC DNA]</scope>
    <source>
        <strain evidence="4 5">N2SHLJ1</strain>
    </source>
</reference>
<gene>
    <name evidence="4" type="ORF">EYB31_10135</name>
</gene>
<feature type="compositionally biased region" description="Basic and acidic residues" evidence="1">
    <location>
        <begin position="35"/>
        <end position="48"/>
    </location>
</feature>
<evidence type="ECO:0000259" key="3">
    <source>
        <dbReference type="Pfam" id="PF12010"/>
    </source>
</evidence>
<dbReference type="Pfam" id="PF12010">
    <property type="entry name" value="DUF3502"/>
    <property type="match status" value="1"/>
</dbReference>
<evidence type="ECO:0000313" key="5">
    <source>
        <dbReference type="Proteomes" id="UP000293142"/>
    </source>
</evidence>
<dbReference type="SUPFAM" id="SSF53850">
    <property type="entry name" value="Periplasmic binding protein-like II"/>
    <property type="match status" value="1"/>
</dbReference>
<dbReference type="EMBL" id="SIRE01000006">
    <property type="protein sequence ID" value="TBL79938.1"/>
    <property type="molecule type" value="Genomic_DNA"/>
</dbReference>
<comment type="caution">
    <text evidence="4">The sequence shown here is derived from an EMBL/GenBank/DDBJ whole genome shotgun (WGS) entry which is preliminary data.</text>
</comment>
<protein>
    <submittedName>
        <fullName evidence="4">DUF3502 domain-containing protein</fullName>
    </submittedName>
</protein>
<dbReference type="AlphaFoldDB" id="A0A4Q9DW47"/>
<dbReference type="OrthoDB" id="2636783at2"/>
<accession>A0A4Q9DW47</accession>
<keyword evidence="2" id="KW-0732">Signal</keyword>
<feature type="region of interest" description="Disordered" evidence="1">
    <location>
        <begin position="29"/>
        <end position="63"/>
    </location>
</feature>
<proteinExistence type="predicted"/>
<dbReference type="PANTHER" id="PTHR43649">
    <property type="entry name" value="ARABINOSE-BINDING PROTEIN-RELATED"/>
    <property type="match status" value="1"/>
</dbReference>
<dbReference type="PANTHER" id="PTHR43649:SF17">
    <property type="entry name" value="ABC TRANSPORTER SOLUTE BINDING PROTEIN-SUGAR TRANSPORT"/>
    <property type="match status" value="1"/>
</dbReference>
<sequence>MKAAKRKLPVWFGIPLLLAVAASGCTGGNTGDGSKAVEKPQDKPKETAAKAPEAGSGAGGTDASKLPPVELTYYYQGAPQKDLKLVEEAMNKILKAKINTTIKLNQIDLGSFEQKMNVMTAAGDPYDLVFTSTWSNNYFQNVAKGAYLPLDELLDKYAPTLKKTVPAKMWDAARVNGKIYGALNYQIVAMPYGVNIRKDLAEKYHFDVDKTTKYEDLEPLLDQVVKNEKGIYPVKFYTKWDHFNVAAPYFGMDTIGEDSSPGWYYLNDPKIKVVNQYETPEYKQFSELMRKWYLKGYFRKDAASVTDVTAEIKAGKYAAQIAKPTGPGSDTVDILRFGFDGILKSYSKPLVTTSRTLATLTAISKTSKNPERAMMFLELINTDKELYNLIAHGIEGKHYVFTDKEKGVIGLPPGATPESIGYAPGTDWMYGNQFNSYYIDKRDVGNWEKTIKLNNEADTAPLLGFSFNPETVKTELAQTGSVIQQYHFALISGTIDPATGLPEFLDKLKKAGVDKIIAEKQKQVDEWVKTKK</sequence>
<dbReference type="Gene3D" id="3.40.190.10">
    <property type="entry name" value="Periplasmic binding protein-like II"/>
    <property type="match status" value="1"/>
</dbReference>
<feature type="domain" description="DUF3502" evidence="3">
    <location>
        <begin position="461"/>
        <end position="529"/>
    </location>
</feature>
<keyword evidence="5" id="KW-1185">Reference proteome</keyword>
<dbReference type="InterPro" id="IPR022627">
    <property type="entry name" value="DUF3502"/>
</dbReference>
<name>A0A4Q9DW47_9BACL</name>
<feature type="signal peptide" evidence="2">
    <location>
        <begin position="1"/>
        <end position="21"/>
    </location>
</feature>
<dbReference type="PROSITE" id="PS51257">
    <property type="entry name" value="PROKAR_LIPOPROTEIN"/>
    <property type="match status" value="1"/>
</dbReference>